<evidence type="ECO:0000313" key="1">
    <source>
        <dbReference type="EMBL" id="DAE30985.1"/>
    </source>
</evidence>
<accession>A0A8S5RIR4</accession>
<sequence>MIIKNNIIPFGGYKVINLFGLIFTKSDLTDEDKNHENIHSV</sequence>
<name>A0A8S5RIR4_9VIRU</name>
<reference evidence="1" key="1">
    <citation type="journal article" date="2021" name="Proc. Natl. Acad. Sci. U.S.A.">
        <title>A Catalog of Tens of Thousands of Viruses from Human Metagenomes Reveals Hidden Associations with Chronic Diseases.</title>
        <authorList>
            <person name="Tisza M.J."/>
            <person name="Buck C.B."/>
        </authorList>
    </citation>
    <scope>NUCLEOTIDE SEQUENCE</scope>
    <source>
        <strain evidence="1">CtML55</strain>
    </source>
</reference>
<dbReference type="EMBL" id="BK059105">
    <property type="protein sequence ID" value="DAE30985.1"/>
    <property type="molecule type" value="Genomic_DNA"/>
</dbReference>
<organism evidence="1">
    <name type="scientific">virus sp. ctML55</name>
    <dbReference type="NCBI Taxonomy" id="2827627"/>
    <lineage>
        <taxon>Viruses</taxon>
    </lineage>
</organism>
<protein>
    <submittedName>
        <fullName evidence="1">Uncharacterized protein</fullName>
    </submittedName>
</protein>
<proteinExistence type="predicted"/>